<protein>
    <recommendedName>
        <fullName evidence="1">Glycoside hydrolase family 38 N-terminal domain-containing protein</fullName>
    </recommendedName>
</protein>
<dbReference type="InterPro" id="IPR027291">
    <property type="entry name" value="Glyco_hydro_38_N_sf"/>
</dbReference>
<evidence type="ECO:0000313" key="2">
    <source>
        <dbReference type="EMBL" id="QBD82966.1"/>
    </source>
</evidence>
<dbReference type="GO" id="GO:0004559">
    <property type="term" value="F:alpha-mannosidase activity"/>
    <property type="evidence" value="ECO:0007669"/>
    <property type="project" value="InterPro"/>
</dbReference>
<proteinExistence type="predicted"/>
<dbReference type="Pfam" id="PF01074">
    <property type="entry name" value="Glyco_hydro_38N"/>
    <property type="match status" value="1"/>
</dbReference>
<sequence>MLHPFTFYVTQSAHTDIGYTHPQEQIQQMYIEFYDQVLDICHQTENDPPEHRFKWTCETFWQVEHYLTTRPEREAEFQHYVRSGQIEIMATYLHFTDLIDADAYRRSIELAVSYCQRHDLPLRCAMHSDINGWPWATADILAEYHIPYFCTHIHIDNATDPLGKRGSVHYMWLQGGRNDIRPDAPVRVPKMFWWQGPKGGRVLHWLSEHYNLGNALGISGTKGFGADKTRYFIETDRTSVDELYATAQREIPRYVERIKAEGYPYDRMQINTAGFFVDNSPPDWRWCALIARWNAEHDDIKLRTATPSEWFDDFQQHCTQNYPTYQVAWPDHWAHGLGSDTPRIALARQNQRKRADALALVELSGSDEARAALDLALDQERFALEHTFDAWSTAARPAAPFNEFLHMHKALNFYRADLYFNEAIGRSLRSYLPQQERRERQLHIGASQYEAGEHTIHFSSEDYPLKPEAQALRAENGTTYAFQLEDRELSQYVAALPIVHEKPLVSFSLAGEAAGRTQARAFLHAGEHTRIKTDAWDITVNPRTGHLLSLHERAIDQEWVNAKHQHGFGQLIHEQVVHPWKREAVGNRARYIALDIATEQLAAAFPPEPIVTRSSIVLDAGSRFTQGPVFDEIALQGTQDNIGRVQLAWRGYHHLPIVEFVIDWEKQWSELPEAAYVAFPFAVAHALHLETGGGFFQPGSHESGGQLPGTCSSYYTIQRAARIANESGAALFWLPLDAPLVLTNEVAYNRWETSPYTWNGLLASMPVNHYWHTNFPISQRGRLRLRYRLISRQGFGSDEQAIQAAQPIDALGWC</sequence>
<dbReference type="InterPro" id="IPR000602">
    <property type="entry name" value="Glyco_hydro_38_N"/>
</dbReference>
<reference evidence="2 3" key="1">
    <citation type="submission" date="2019-01" db="EMBL/GenBank/DDBJ databases">
        <title>Ktedonosporobacter rubrisoli SCAWS-G2.</title>
        <authorList>
            <person name="Huang Y."/>
            <person name="Yan B."/>
        </authorList>
    </citation>
    <scope>NUCLEOTIDE SEQUENCE [LARGE SCALE GENOMIC DNA]</scope>
    <source>
        <strain evidence="2 3">SCAWS-G2</strain>
    </source>
</reference>
<dbReference type="Gene3D" id="3.20.110.10">
    <property type="entry name" value="Glycoside hydrolase 38, N terminal domain"/>
    <property type="match status" value="1"/>
</dbReference>
<dbReference type="CDD" id="cd10791">
    <property type="entry name" value="GH38N_AMII_like_1"/>
    <property type="match status" value="1"/>
</dbReference>
<dbReference type="KEGG" id="kbs:EPA93_46200"/>
<accession>A0A4P6K5Y4</accession>
<dbReference type="OrthoDB" id="237949at2"/>
<dbReference type="InterPro" id="IPR011330">
    <property type="entry name" value="Glyco_hydro/deAcase_b/a-brl"/>
</dbReference>
<gene>
    <name evidence="2" type="ORF">EPA93_46200</name>
</gene>
<dbReference type="SUPFAM" id="SSF88713">
    <property type="entry name" value="Glycoside hydrolase/deacetylase"/>
    <property type="match status" value="1"/>
</dbReference>
<name>A0A4P6K5Y4_KTERU</name>
<dbReference type="AlphaFoldDB" id="A0A4P6K5Y4"/>
<evidence type="ECO:0000259" key="1">
    <source>
        <dbReference type="Pfam" id="PF01074"/>
    </source>
</evidence>
<organism evidence="2 3">
    <name type="scientific">Ktedonosporobacter rubrisoli</name>
    <dbReference type="NCBI Taxonomy" id="2509675"/>
    <lineage>
        <taxon>Bacteria</taxon>
        <taxon>Bacillati</taxon>
        <taxon>Chloroflexota</taxon>
        <taxon>Ktedonobacteria</taxon>
        <taxon>Ktedonobacterales</taxon>
        <taxon>Ktedonosporobacteraceae</taxon>
        <taxon>Ktedonosporobacter</taxon>
    </lineage>
</organism>
<dbReference type="Proteomes" id="UP000290365">
    <property type="component" value="Chromosome"/>
</dbReference>
<keyword evidence="3" id="KW-1185">Reference proteome</keyword>
<feature type="domain" description="Glycoside hydrolase family 38 N-terminal" evidence="1">
    <location>
        <begin position="7"/>
        <end position="325"/>
    </location>
</feature>
<dbReference type="GO" id="GO:0006013">
    <property type="term" value="P:mannose metabolic process"/>
    <property type="evidence" value="ECO:0007669"/>
    <property type="project" value="InterPro"/>
</dbReference>
<evidence type="ECO:0000313" key="3">
    <source>
        <dbReference type="Proteomes" id="UP000290365"/>
    </source>
</evidence>
<dbReference type="RefSeq" id="WP_129894034.1">
    <property type="nucleotide sequence ID" value="NZ_CP035758.1"/>
</dbReference>
<dbReference type="EMBL" id="CP035758">
    <property type="protein sequence ID" value="QBD82966.1"/>
    <property type="molecule type" value="Genomic_DNA"/>
</dbReference>